<dbReference type="SMART" id="SM01097">
    <property type="entry name" value="CPSase_sm_chain"/>
    <property type="match status" value="1"/>
</dbReference>
<dbReference type="InterPro" id="IPR029062">
    <property type="entry name" value="Class_I_gatase-like"/>
</dbReference>
<keyword evidence="4 8" id="KW-0547">Nucleotide-binding</keyword>
<dbReference type="GO" id="GO:0006541">
    <property type="term" value="P:glutamine metabolic process"/>
    <property type="evidence" value="ECO:0007669"/>
    <property type="project" value="InterPro"/>
</dbReference>
<evidence type="ECO:0000256" key="1">
    <source>
        <dbReference type="ARBA" id="ARBA00005077"/>
    </source>
</evidence>
<dbReference type="SUPFAM" id="SSF52021">
    <property type="entry name" value="Carbamoyl phosphate synthetase, small subunit N-terminal domain"/>
    <property type="match status" value="1"/>
</dbReference>
<dbReference type="InterPro" id="IPR050472">
    <property type="entry name" value="Anth_synth/Amidotransfase"/>
</dbReference>
<evidence type="ECO:0000256" key="7">
    <source>
        <dbReference type="ARBA" id="ARBA00048816"/>
    </source>
</evidence>
<comment type="pathway">
    <text evidence="1 8">Amino-acid biosynthesis; L-arginine biosynthesis; carbamoyl phosphate from bicarbonate: step 1/1.</text>
</comment>
<keyword evidence="6 8" id="KW-0315">Glutamine amidotransferase</keyword>
<gene>
    <name evidence="8 10" type="primary">carA</name>
    <name evidence="10" type="ORF">HF872_12565</name>
</gene>
<dbReference type="GO" id="GO:0044205">
    <property type="term" value="P:'de novo' UMP biosynthetic process"/>
    <property type="evidence" value="ECO:0007669"/>
    <property type="project" value="UniProtKB-UniRule"/>
</dbReference>
<keyword evidence="8" id="KW-0665">Pyrimidine biosynthesis</keyword>
<dbReference type="EC" id="6.3.5.5" evidence="8"/>
<evidence type="ECO:0000259" key="9">
    <source>
        <dbReference type="SMART" id="SM01097"/>
    </source>
</evidence>
<dbReference type="Pfam" id="PF00988">
    <property type="entry name" value="CPSase_sm_chain"/>
    <property type="match status" value="1"/>
</dbReference>
<feature type="binding site" evidence="8">
    <location>
        <position position="288"/>
    </location>
    <ligand>
        <name>L-glutamine</name>
        <dbReference type="ChEBI" id="CHEBI:58359"/>
    </ligand>
</feature>
<dbReference type="CDD" id="cd01744">
    <property type="entry name" value="GATase1_CPSase"/>
    <property type="match status" value="1"/>
</dbReference>
<evidence type="ECO:0000256" key="8">
    <source>
        <dbReference type="HAMAP-Rule" id="MF_01209"/>
    </source>
</evidence>
<dbReference type="InterPro" id="IPR017926">
    <property type="entry name" value="GATASE"/>
</dbReference>
<feature type="active site" evidence="8">
    <location>
        <position position="330"/>
    </location>
</feature>
<dbReference type="Gene3D" id="3.40.50.880">
    <property type="match status" value="1"/>
</dbReference>
<dbReference type="AlphaFoldDB" id="A0A848BXB1"/>
<dbReference type="PRINTS" id="PR00097">
    <property type="entry name" value="ANTSNTHASEII"/>
</dbReference>
<dbReference type="Proteomes" id="UP000591071">
    <property type="component" value="Unassembled WGS sequence"/>
</dbReference>
<dbReference type="PRINTS" id="PR00096">
    <property type="entry name" value="GATASE"/>
</dbReference>
<dbReference type="EMBL" id="JABAFG010000035">
    <property type="protein sequence ID" value="NME29438.1"/>
    <property type="molecule type" value="Genomic_DNA"/>
</dbReference>
<comment type="caution">
    <text evidence="10">The sequence shown here is derived from an EMBL/GenBank/DDBJ whole genome shotgun (WGS) entry which is preliminary data.</text>
</comment>
<evidence type="ECO:0000313" key="10">
    <source>
        <dbReference type="EMBL" id="NME29438.1"/>
    </source>
</evidence>
<feature type="region of interest" description="CPSase" evidence="8">
    <location>
        <begin position="1"/>
        <end position="168"/>
    </location>
</feature>
<dbReference type="InterPro" id="IPR035686">
    <property type="entry name" value="CPSase_GATase1"/>
</dbReference>
<evidence type="ECO:0000256" key="6">
    <source>
        <dbReference type="ARBA" id="ARBA00022962"/>
    </source>
</evidence>
<proteinExistence type="inferred from homology"/>
<name>A0A848BXB1_9FIRM</name>
<feature type="active site" evidence="8">
    <location>
        <position position="328"/>
    </location>
</feature>
<dbReference type="Pfam" id="PF00117">
    <property type="entry name" value="GATase"/>
    <property type="match status" value="1"/>
</dbReference>
<keyword evidence="8" id="KW-0055">Arginine biosynthesis</keyword>
<organism evidence="10 11">
    <name type="scientific">Megasphaera hexanoica</name>
    <dbReference type="NCBI Taxonomy" id="1675036"/>
    <lineage>
        <taxon>Bacteria</taxon>
        <taxon>Bacillati</taxon>
        <taxon>Bacillota</taxon>
        <taxon>Negativicutes</taxon>
        <taxon>Veillonellales</taxon>
        <taxon>Veillonellaceae</taxon>
        <taxon>Megasphaera</taxon>
    </lineage>
</organism>
<dbReference type="GO" id="GO:0006207">
    <property type="term" value="P:'de novo' pyrimidine nucleobase biosynthetic process"/>
    <property type="evidence" value="ECO:0007669"/>
    <property type="project" value="InterPro"/>
</dbReference>
<dbReference type="PANTHER" id="PTHR43418:SF7">
    <property type="entry name" value="CARBAMOYL-PHOSPHATE SYNTHASE SMALL CHAIN"/>
    <property type="match status" value="1"/>
</dbReference>
<feature type="active site" description="Nucleophile" evidence="8">
    <location>
        <position position="244"/>
    </location>
</feature>
<feature type="binding site" evidence="8">
    <location>
        <position position="219"/>
    </location>
    <ligand>
        <name>L-glutamine</name>
        <dbReference type="ChEBI" id="CHEBI:58359"/>
    </ligand>
</feature>
<feature type="binding site" evidence="8">
    <location>
        <position position="286"/>
    </location>
    <ligand>
        <name>L-glutamine</name>
        <dbReference type="ChEBI" id="CHEBI:58359"/>
    </ligand>
</feature>
<dbReference type="PROSITE" id="PS51273">
    <property type="entry name" value="GATASE_TYPE_1"/>
    <property type="match status" value="1"/>
</dbReference>
<keyword evidence="3 8" id="KW-0436">Ligase</keyword>
<dbReference type="PRINTS" id="PR00099">
    <property type="entry name" value="CPSGATASE"/>
</dbReference>
<dbReference type="GO" id="GO:0004088">
    <property type="term" value="F:carbamoyl-phosphate synthase (glutamine-hydrolyzing) activity"/>
    <property type="evidence" value="ECO:0007669"/>
    <property type="project" value="UniProtKB-UniRule"/>
</dbReference>
<keyword evidence="8" id="KW-0028">Amino-acid biosynthesis</keyword>
<comment type="catalytic activity">
    <reaction evidence="7 8">
        <text>hydrogencarbonate + L-glutamine + 2 ATP + H2O = carbamoyl phosphate + L-glutamate + 2 ADP + phosphate + 2 H(+)</text>
        <dbReference type="Rhea" id="RHEA:18633"/>
        <dbReference type="ChEBI" id="CHEBI:15377"/>
        <dbReference type="ChEBI" id="CHEBI:15378"/>
        <dbReference type="ChEBI" id="CHEBI:17544"/>
        <dbReference type="ChEBI" id="CHEBI:29985"/>
        <dbReference type="ChEBI" id="CHEBI:30616"/>
        <dbReference type="ChEBI" id="CHEBI:43474"/>
        <dbReference type="ChEBI" id="CHEBI:58228"/>
        <dbReference type="ChEBI" id="CHEBI:58359"/>
        <dbReference type="ChEBI" id="CHEBI:456216"/>
        <dbReference type="EC" id="6.3.5.5"/>
    </reaction>
</comment>
<dbReference type="UniPathway" id="UPA00068">
    <property type="reaction ID" value="UER00171"/>
</dbReference>
<dbReference type="PANTHER" id="PTHR43418">
    <property type="entry name" value="MULTIFUNCTIONAL TRYPTOPHAN BIOSYNTHESIS PROTEIN-RELATED"/>
    <property type="match status" value="1"/>
</dbReference>
<dbReference type="NCBIfam" id="NF009475">
    <property type="entry name" value="PRK12838.1"/>
    <property type="match status" value="1"/>
</dbReference>
<comment type="subunit">
    <text evidence="8">Composed of two chains; the small (or glutamine) chain promotes the hydrolysis of glutamine to ammonia, which is used by the large (or ammonia) chain to synthesize carbamoyl phosphate. Tetramer of heterodimers (alpha,beta)4.</text>
</comment>
<comment type="pathway">
    <text evidence="8">Pyrimidine metabolism; UMP biosynthesis via de novo pathway; (S)-dihydroorotate from bicarbonate: step 1/3.</text>
</comment>
<dbReference type="InterPro" id="IPR036480">
    <property type="entry name" value="CarbP_synth_ssu_N_sf"/>
</dbReference>
<protein>
    <recommendedName>
        <fullName evidence="8">Carbamoyl phosphate synthase small chain</fullName>
        <ecNumber evidence="8">6.3.5.5</ecNumber>
    </recommendedName>
    <alternativeName>
        <fullName evidence="8">Carbamoyl phosphate synthetase glutamine chain</fullName>
    </alternativeName>
</protein>
<dbReference type="InterPro" id="IPR006274">
    <property type="entry name" value="CarbamoylP_synth_ssu"/>
</dbReference>
<accession>A0A848BXB1</accession>
<dbReference type="SUPFAM" id="SSF52317">
    <property type="entry name" value="Class I glutamine amidotransferase-like"/>
    <property type="match status" value="1"/>
</dbReference>
<evidence type="ECO:0000256" key="2">
    <source>
        <dbReference type="ARBA" id="ARBA00007800"/>
    </source>
</evidence>
<reference evidence="10 11" key="1">
    <citation type="submission" date="2020-04" db="EMBL/GenBank/DDBJ databases">
        <authorList>
            <person name="Hitch T.C.A."/>
            <person name="Wylensek D."/>
            <person name="Clavel T."/>
        </authorList>
    </citation>
    <scope>NUCLEOTIDE SEQUENCE [LARGE SCALE GENOMIC DNA]</scope>
    <source>
        <strain evidence="10 11">Oil-RF-744-FAT-WT-6-1</strain>
    </source>
</reference>
<feature type="domain" description="Carbamoyl-phosphate synthase small subunit N-terminal" evidence="9">
    <location>
        <begin position="1"/>
        <end position="130"/>
    </location>
</feature>
<dbReference type="NCBIfam" id="TIGR01368">
    <property type="entry name" value="CPSaseIIsmall"/>
    <property type="match status" value="1"/>
</dbReference>
<comment type="similarity">
    <text evidence="2 8">Belongs to the CarA family.</text>
</comment>
<feature type="binding site" evidence="8">
    <location>
        <position position="289"/>
    </location>
    <ligand>
        <name>L-glutamine</name>
        <dbReference type="ChEBI" id="CHEBI:58359"/>
    </ligand>
</feature>
<dbReference type="RefSeq" id="WP_170088121.1">
    <property type="nucleotide sequence ID" value="NZ_JABAFG010000035.1"/>
</dbReference>
<evidence type="ECO:0000256" key="4">
    <source>
        <dbReference type="ARBA" id="ARBA00022741"/>
    </source>
</evidence>
<dbReference type="GO" id="GO:0006526">
    <property type="term" value="P:L-arginine biosynthetic process"/>
    <property type="evidence" value="ECO:0007669"/>
    <property type="project" value="UniProtKB-UniRule"/>
</dbReference>
<dbReference type="Gene3D" id="3.50.30.20">
    <property type="entry name" value="Carbamoyl-phosphate synthase small subunit, N-terminal domain"/>
    <property type="match status" value="1"/>
</dbReference>
<feature type="binding site" evidence="8">
    <location>
        <position position="248"/>
    </location>
    <ligand>
        <name>L-glutamine</name>
        <dbReference type="ChEBI" id="CHEBI:58359"/>
    </ligand>
</feature>
<feature type="binding site" evidence="8">
    <location>
        <position position="217"/>
    </location>
    <ligand>
        <name>L-glutamine</name>
        <dbReference type="ChEBI" id="CHEBI:58359"/>
    </ligand>
</feature>
<dbReference type="UniPathway" id="UPA00070">
    <property type="reaction ID" value="UER00115"/>
</dbReference>
<comment type="function">
    <text evidence="8">Small subunit of the glutamine-dependent carbamoyl phosphate synthetase (CPSase). CPSase catalyzes the formation of carbamoyl phosphate from the ammonia moiety of glutamine, carbonate, and phosphate donated by ATP, constituting the first step of 2 biosynthetic pathways, one leading to arginine and/or urea and the other to pyrimidine nucleotides. The small subunit (glutamine amidotransferase) binds and cleaves glutamine to supply the large subunit with the substrate ammonia.</text>
</comment>
<dbReference type="HAMAP" id="MF_01209">
    <property type="entry name" value="CPSase_S_chain"/>
    <property type="match status" value="1"/>
</dbReference>
<evidence type="ECO:0000256" key="3">
    <source>
        <dbReference type="ARBA" id="ARBA00022598"/>
    </source>
</evidence>
<feature type="binding site" evidence="8">
    <location>
        <position position="44"/>
    </location>
    <ligand>
        <name>L-glutamine</name>
        <dbReference type="ChEBI" id="CHEBI:58359"/>
    </ligand>
</feature>
<keyword evidence="5 8" id="KW-0067">ATP-binding</keyword>
<evidence type="ECO:0000256" key="5">
    <source>
        <dbReference type="ARBA" id="ARBA00022840"/>
    </source>
</evidence>
<evidence type="ECO:0000313" key="11">
    <source>
        <dbReference type="Proteomes" id="UP000591071"/>
    </source>
</evidence>
<dbReference type="InterPro" id="IPR002474">
    <property type="entry name" value="CarbamoylP_synth_ssu_N"/>
</dbReference>
<feature type="binding site" evidence="8">
    <location>
        <position position="245"/>
    </location>
    <ligand>
        <name>L-glutamine</name>
        <dbReference type="ChEBI" id="CHEBI:58359"/>
    </ligand>
</feature>
<comment type="catalytic activity">
    <reaction evidence="8">
        <text>L-glutamine + H2O = L-glutamate + NH4(+)</text>
        <dbReference type="Rhea" id="RHEA:15889"/>
        <dbReference type="ChEBI" id="CHEBI:15377"/>
        <dbReference type="ChEBI" id="CHEBI:28938"/>
        <dbReference type="ChEBI" id="CHEBI:29985"/>
        <dbReference type="ChEBI" id="CHEBI:58359"/>
    </reaction>
</comment>
<dbReference type="GO" id="GO:0005524">
    <property type="term" value="F:ATP binding"/>
    <property type="evidence" value="ECO:0007669"/>
    <property type="project" value="UniProtKB-UniRule"/>
</dbReference>
<sequence length="352" mass="39128">MKGCLILANGQKFYGQMLMDTPAVGEVVFNTGMTGYQETFTDPSYAGQIITMTYPLIGNYGLFHEIEQADRPYAAGFIVSELCDMPSNWQNEGNLSTFIMTHHIPCLYGVDTRATTRAIRSQGVMKGVIVPETMAEEDIKDLMAQPLEKMLVRKVTPGSVRQVGQGRYHVAVMDFGAKANILKDLIRNDCRLTVFPAYTKAEDVLAVQPDGIFLSNGPGDPQDLPEIIEEVKKLIGKKPMFGICLGHQLLGLSVGAKSRKLTFGHRGANHPVKDVRTGRVYITSQNHGYVIDENTLPDDAIVTHINLHDKTLEGFAYPKYNFFCVQYHPEASPGPTDNLYLFEQFVKLMEGK</sequence>